<dbReference type="Pfam" id="PF12796">
    <property type="entry name" value="Ank_2"/>
    <property type="match status" value="1"/>
</dbReference>
<dbReference type="InterPro" id="IPR002110">
    <property type="entry name" value="Ankyrin_rpt"/>
</dbReference>
<dbReference type="InterPro" id="IPR036770">
    <property type="entry name" value="Ankyrin_rpt-contain_sf"/>
</dbReference>
<sequence>MDVPHAAEPGDVDPDVVELATKIFAMARAGETASLDAYLTAGVPANLTNDRGDSLVMLAAYHGHADTVACLCRHGADVNRLNDRGQSPLAGAVFKGEDAVVETLVAHGADPDLGQPSAAEAARMFAKEHYLELFARR</sequence>
<proteinExistence type="predicted"/>
<dbReference type="KEGG" id="thao:NI17_007515"/>
<name>A0AA97M5I6_9ACTN</name>
<protein>
    <submittedName>
        <fullName evidence="4">Ankyrin repeat domain-containing protein</fullName>
    </submittedName>
</protein>
<dbReference type="Proteomes" id="UP000265719">
    <property type="component" value="Chromosome"/>
</dbReference>
<feature type="repeat" description="ANK" evidence="3">
    <location>
        <begin position="84"/>
        <end position="116"/>
    </location>
</feature>
<evidence type="ECO:0000313" key="4">
    <source>
        <dbReference type="EMBL" id="UOE21002.1"/>
    </source>
</evidence>
<dbReference type="PROSITE" id="PS50297">
    <property type="entry name" value="ANK_REP_REGION"/>
    <property type="match status" value="2"/>
</dbReference>
<keyword evidence="1" id="KW-0677">Repeat</keyword>
<evidence type="ECO:0000256" key="1">
    <source>
        <dbReference type="ARBA" id="ARBA00022737"/>
    </source>
</evidence>
<dbReference type="Gene3D" id="1.25.40.20">
    <property type="entry name" value="Ankyrin repeat-containing domain"/>
    <property type="match status" value="1"/>
</dbReference>
<feature type="repeat" description="ANK" evidence="3">
    <location>
        <begin position="51"/>
        <end position="83"/>
    </location>
</feature>
<accession>A0AA97M5I6</accession>
<dbReference type="EMBL" id="CP063196">
    <property type="protein sequence ID" value="UOE21002.1"/>
    <property type="molecule type" value="Genomic_DNA"/>
</dbReference>
<dbReference type="PROSITE" id="PS50088">
    <property type="entry name" value="ANK_REPEAT"/>
    <property type="match status" value="2"/>
</dbReference>
<keyword evidence="2 3" id="KW-0040">ANK repeat</keyword>
<dbReference type="PANTHER" id="PTHR24171">
    <property type="entry name" value="ANKYRIN REPEAT DOMAIN-CONTAINING PROTEIN 39-RELATED"/>
    <property type="match status" value="1"/>
</dbReference>
<dbReference type="RefSeq" id="WP_068693153.1">
    <property type="nucleotide sequence ID" value="NZ_CP063196.1"/>
</dbReference>
<dbReference type="SMART" id="SM00248">
    <property type="entry name" value="ANK"/>
    <property type="match status" value="2"/>
</dbReference>
<evidence type="ECO:0000256" key="3">
    <source>
        <dbReference type="PROSITE-ProRule" id="PRU00023"/>
    </source>
</evidence>
<dbReference type="AlphaFoldDB" id="A0AA97M5I6"/>
<evidence type="ECO:0000256" key="2">
    <source>
        <dbReference type="ARBA" id="ARBA00023043"/>
    </source>
</evidence>
<keyword evidence="5" id="KW-1185">Reference proteome</keyword>
<evidence type="ECO:0000313" key="5">
    <source>
        <dbReference type="Proteomes" id="UP000265719"/>
    </source>
</evidence>
<gene>
    <name evidence="4" type="ORF">NI17_007515</name>
</gene>
<dbReference type="SUPFAM" id="SSF48403">
    <property type="entry name" value="Ankyrin repeat"/>
    <property type="match status" value="1"/>
</dbReference>
<organism evidence="4 5">
    <name type="scientific">Thermobifida halotolerans</name>
    <dbReference type="NCBI Taxonomy" id="483545"/>
    <lineage>
        <taxon>Bacteria</taxon>
        <taxon>Bacillati</taxon>
        <taxon>Actinomycetota</taxon>
        <taxon>Actinomycetes</taxon>
        <taxon>Streptosporangiales</taxon>
        <taxon>Nocardiopsidaceae</taxon>
        <taxon>Thermobifida</taxon>
    </lineage>
</organism>
<reference evidence="4" key="1">
    <citation type="submission" date="2020-10" db="EMBL/GenBank/DDBJ databases">
        <title>De novo genome project of the cellulose decomposer Thermobifida halotolerans type strain.</title>
        <authorList>
            <person name="Nagy I."/>
            <person name="Horvath B."/>
            <person name="Kukolya J."/>
            <person name="Nagy I."/>
            <person name="Orsini M."/>
        </authorList>
    </citation>
    <scope>NUCLEOTIDE SEQUENCE</scope>
    <source>
        <strain evidence="4">DSM 44931</strain>
    </source>
</reference>